<evidence type="ECO:0000259" key="5">
    <source>
        <dbReference type="PROSITE" id="PS51795"/>
    </source>
</evidence>
<comment type="similarity">
    <text evidence="1">Belongs to the FLZ family.</text>
</comment>
<name>A0A1D1ZJ45_9ARAE</name>
<sequence length="427" mass="45276">MGGILSSSVSPAVRLERERCRRGGAMLRKRSRRPQTEQSRGETMCDSESEPSLSPDAALRKNRGASFFSLPGLLVGLAKGGAADSDPARSPTSPLDSKVFSSLGSYLARSPRSPGSDGPRPSWDCDRVGLGLLDALSGEATARGSVLGSSGSRKNILLGSQMRVGVTRLDRLLAEGSATSPRSLPKNYVISSAGSPLLRLGPPETGPELPVAASEPGEPGKIRSFSPDMDRMLFLGRLDLSSEALLRSESKNPKRASPFVGGLNCGSCAGSLHVTHGFLGSLSASDIEQSEDYTCIISRGPNPRTTHIFGDRILESHTGDSSDLISNTQGGAGRGPSWTVTCSEDPMAMAFPSEDFLRVCYSCKKKLEGKDIYMYRGEKAFCSCSCRSQEMLVEEETEEPAADSSGTPPGPTCFEEIFLPGIDNIAA</sequence>
<evidence type="ECO:0000313" key="6">
    <source>
        <dbReference type="EMBL" id="JAT66948.1"/>
    </source>
</evidence>
<protein>
    <submittedName>
        <fullName evidence="6">Zinc finger protein 687</fullName>
    </submittedName>
</protein>
<feature type="zinc finger region" description="FLZ-type" evidence="3">
    <location>
        <begin position="355"/>
        <end position="398"/>
    </location>
</feature>
<evidence type="ECO:0000256" key="1">
    <source>
        <dbReference type="ARBA" id="ARBA00009374"/>
    </source>
</evidence>
<feature type="domain" description="FLZ-type" evidence="5">
    <location>
        <begin position="355"/>
        <end position="398"/>
    </location>
</feature>
<dbReference type="InterPro" id="IPR007650">
    <property type="entry name" value="Zf-FLZ_dom"/>
</dbReference>
<proteinExistence type="inferred from homology"/>
<dbReference type="PANTHER" id="PTHR46868">
    <property type="entry name" value="FCS-LIKE ZINC FINGER 11"/>
    <property type="match status" value="1"/>
</dbReference>
<dbReference type="AlphaFoldDB" id="A0A1D1ZJ45"/>
<evidence type="ECO:0000256" key="3">
    <source>
        <dbReference type="PROSITE-ProRule" id="PRU01131"/>
    </source>
</evidence>
<accession>A0A1D1ZJ45</accession>
<reference evidence="6" key="1">
    <citation type="submission" date="2015-07" db="EMBL/GenBank/DDBJ databases">
        <title>Transcriptome Assembly of Anthurium amnicola.</title>
        <authorList>
            <person name="Suzuki J."/>
        </authorList>
    </citation>
    <scope>NUCLEOTIDE SEQUENCE</scope>
</reference>
<dbReference type="InterPro" id="IPR044585">
    <property type="entry name" value="FLZ10/11"/>
</dbReference>
<feature type="region of interest" description="Disordered" evidence="4">
    <location>
        <begin position="1"/>
        <end position="58"/>
    </location>
</feature>
<organism evidence="6">
    <name type="scientific">Anthurium amnicola</name>
    <dbReference type="NCBI Taxonomy" id="1678845"/>
    <lineage>
        <taxon>Eukaryota</taxon>
        <taxon>Viridiplantae</taxon>
        <taxon>Streptophyta</taxon>
        <taxon>Embryophyta</taxon>
        <taxon>Tracheophyta</taxon>
        <taxon>Spermatophyta</taxon>
        <taxon>Magnoliopsida</taxon>
        <taxon>Liliopsida</taxon>
        <taxon>Araceae</taxon>
        <taxon>Pothoideae</taxon>
        <taxon>Potheae</taxon>
        <taxon>Anthurium</taxon>
    </lineage>
</organism>
<dbReference type="PANTHER" id="PTHR46868:SF3">
    <property type="entry name" value="FCS-LIKE ZINC FINGER 11"/>
    <property type="match status" value="1"/>
</dbReference>
<gene>
    <name evidence="6" type="primary">ZNF687_0</name>
    <name evidence="6" type="ORF">g.67775</name>
</gene>
<feature type="compositionally biased region" description="Polar residues" evidence="4">
    <location>
        <begin position="1"/>
        <end position="10"/>
    </location>
</feature>
<keyword evidence="2" id="KW-0479">Metal-binding</keyword>
<dbReference type="GO" id="GO:0046872">
    <property type="term" value="F:metal ion binding"/>
    <property type="evidence" value="ECO:0007669"/>
    <property type="project" value="UniProtKB-KW"/>
</dbReference>
<dbReference type="EMBL" id="GDJX01000988">
    <property type="protein sequence ID" value="JAT66948.1"/>
    <property type="molecule type" value="Transcribed_RNA"/>
</dbReference>
<feature type="region of interest" description="Disordered" evidence="4">
    <location>
        <begin position="79"/>
        <end position="98"/>
    </location>
</feature>
<evidence type="ECO:0000256" key="4">
    <source>
        <dbReference type="SAM" id="MobiDB-lite"/>
    </source>
</evidence>
<feature type="region of interest" description="Disordered" evidence="4">
    <location>
        <begin position="201"/>
        <end position="220"/>
    </location>
</feature>
<dbReference type="Pfam" id="PF04570">
    <property type="entry name" value="zf-FLZ"/>
    <property type="match status" value="1"/>
</dbReference>
<evidence type="ECO:0000256" key="2">
    <source>
        <dbReference type="ARBA" id="ARBA00022723"/>
    </source>
</evidence>
<dbReference type="PROSITE" id="PS51795">
    <property type="entry name" value="ZF_FLZ"/>
    <property type="match status" value="1"/>
</dbReference>